<dbReference type="AlphaFoldDB" id="A0AAE1FUA5"/>
<feature type="compositionally biased region" description="Basic and acidic residues" evidence="1">
    <location>
        <begin position="163"/>
        <end position="174"/>
    </location>
</feature>
<feature type="region of interest" description="Disordered" evidence="1">
    <location>
        <begin position="71"/>
        <end position="174"/>
    </location>
</feature>
<proteinExistence type="predicted"/>
<evidence type="ECO:0000313" key="3">
    <source>
        <dbReference type="Proteomes" id="UP001286313"/>
    </source>
</evidence>
<keyword evidence="3" id="KW-1185">Reference proteome</keyword>
<feature type="region of interest" description="Disordered" evidence="1">
    <location>
        <begin position="1"/>
        <end position="50"/>
    </location>
</feature>
<feature type="compositionally biased region" description="Low complexity" evidence="1">
    <location>
        <begin position="112"/>
        <end position="132"/>
    </location>
</feature>
<accession>A0AAE1FUA5</accession>
<evidence type="ECO:0000256" key="1">
    <source>
        <dbReference type="SAM" id="MobiDB-lite"/>
    </source>
</evidence>
<name>A0AAE1FUA5_PETCI</name>
<feature type="compositionally biased region" description="Polar residues" evidence="1">
    <location>
        <begin position="133"/>
        <end position="149"/>
    </location>
</feature>
<sequence>MGSGSSSPKGGDGGVVGVEGGAVFQQRPVHCRLEGRSEKEGGEEFTDISYSDLGFIITPQTKKLTINNNYKSSLESTSSNPSQSSSITSRAPSSTGSYQDHDCDIVSSEVDSGNVGSSSTSCSNSSNSNSVSEVTLQHRTSNSSFTMSQLPGAASRDPPSPKNLDDLRLEEITS</sequence>
<evidence type="ECO:0000313" key="2">
    <source>
        <dbReference type="EMBL" id="KAK3880515.1"/>
    </source>
</evidence>
<comment type="caution">
    <text evidence="2">The sequence shown here is derived from an EMBL/GenBank/DDBJ whole genome shotgun (WGS) entry which is preliminary data.</text>
</comment>
<reference evidence="2" key="1">
    <citation type="submission" date="2023-10" db="EMBL/GenBank/DDBJ databases">
        <title>Genome assemblies of two species of porcelain crab, Petrolisthes cinctipes and Petrolisthes manimaculis (Anomura: Porcellanidae).</title>
        <authorList>
            <person name="Angst P."/>
        </authorList>
    </citation>
    <scope>NUCLEOTIDE SEQUENCE</scope>
    <source>
        <strain evidence="2">PB745_01</strain>
        <tissue evidence="2">Gill</tissue>
    </source>
</reference>
<dbReference type="Proteomes" id="UP001286313">
    <property type="component" value="Unassembled WGS sequence"/>
</dbReference>
<feature type="compositionally biased region" description="Basic and acidic residues" evidence="1">
    <location>
        <begin position="31"/>
        <end position="42"/>
    </location>
</feature>
<feature type="compositionally biased region" description="Gly residues" evidence="1">
    <location>
        <begin position="10"/>
        <end position="20"/>
    </location>
</feature>
<feature type="compositionally biased region" description="Low complexity" evidence="1">
    <location>
        <begin position="72"/>
        <end position="97"/>
    </location>
</feature>
<gene>
    <name evidence="2" type="ORF">Pcinc_015004</name>
</gene>
<protein>
    <submittedName>
        <fullName evidence="2">Uncharacterized protein</fullName>
    </submittedName>
</protein>
<organism evidence="2 3">
    <name type="scientific">Petrolisthes cinctipes</name>
    <name type="common">Flat porcelain crab</name>
    <dbReference type="NCBI Taxonomy" id="88211"/>
    <lineage>
        <taxon>Eukaryota</taxon>
        <taxon>Metazoa</taxon>
        <taxon>Ecdysozoa</taxon>
        <taxon>Arthropoda</taxon>
        <taxon>Crustacea</taxon>
        <taxon>Multicrustacea</taxon>
        <taxon>Malacostraca</taxon>
        <taxon>Eumalacostraca</taxon>
        <taxon>Eucarida</taxon>
        <taxon>Decapoda</taxon>
        <taxon>Pleocyemata</taxon>
        <taxon>Anomura</taxon>
        <taxon>Galatheoidea</taxon>
        <taxon>Porcellanidae</taxon>
        <taxon>Petrolisthes</taxon>
    </lineage>
</organism>
<dbReference type="EMBL" id="JAWQEG010001318">
    <property type="protein sequence ID" value="KAK3880515.1"/>
    <property type="molecule type" value="Genomic_DNA"/>
</dbReference>